<evidence type="ECO:0000256" key="2">
    <source>
        <dbReference type="SAM" id="SignalP"/>
    </source>
</evidence>
<protein>
    <submittedName>
        <fullName evidence="4">Iron complex transport system substrate-binding protein</fullName>
    </submittedName>
</protein>
<evidence type="ECO:0000313" key="5">
    <source>
        <dbReference type="Proteomes" id="UP000565579"/>
    </source>
</evidence>
<dbReference type="InterPro" id="IPR002491">
    <property type="entry name" value="ABC_transptr_periplasmic_BD"/>
</dbReference>
<name>A0A7X0NTS1_9ACTN</name>
<organism evidence="4 5">
    <name type="scientific">Nonomuraea rubra</name>
    <dbReference type="NCBI Taxonomy" id="46180"/>
    <lineage>
        <taxon>Bacteria</taxon>
        <taxon>Bacillati</taxon>
        <taxon>Actinomycetota</taxon>
        <taxon>Actinomycetes</taxon>
        <taxon>Streptosporangiales</taxon>
        <taxon>Streptosporangiaceae</taxon>
        <taxon>Nonomuraea</taxon>
    </lineage>
</organism>
<reference evidence="4 5" key="1">
    <citation type="submission" date="2020-08" db="EMBL/GenBank/DDBJ databases">
        <title>Sequencing the genomes of 1000 actinobacteria strains.</title>
        <authorList>
            <person name="Klenk H.-P."/>
        </authorList>
    </citation>
    <scope>NUCLEOTIDE SEQUENCE [LARGE SCALE GENOMIC DNA]</scope>
    <source>
        <strain evidence="4 5">DSM 43768</strain>
    </source>
</reference>
<evidence type="ECO:0000259" key="3">
    <source>
        <dbReference type="PROSITE" id="PS50983"/>
    </source>
</evidence>
<accession>A0A7X0NTS1</accession>
<dbReference type="PROSITE" id="PS50983">
    <property type="entry name" value="FE_B12_PBP"/>
    <property type="match status" value="1"/>
</dbReference>
<feature type="chain" id="PRO_5031054375" evidence="2">
    <location>
        <begin position="31"/>
        <end position="344"/>
    </location>
</feature>
<sequence length="344" mass="36608">MSRPLRTVPARLLALAMAAVTLTACSQAPAAQETRQAAAPQPGFPVTVENCGRELTFDQPPSKVVTGYHPSLETLLALGLGDRIAGRTFFGESAFLPGQKEQYDRIPQISETIMLPQKEVMLAQSADFVLDNAMASFDAAGGYATVEELDAAGSPVYILGGWCSPEEVLRFTIDDTFTDLRNLGKIFGVPDQAEKLVGELQAQLADVKKRVEGRTPVKVLATDGGKGPVNAYGGSGITQQMIALAGGENVLKDVKGDYTEVSVEKVSASQPEAVLVSDYATLRGEDMPSSPAKAEEAFAIAKNSPAAKDKRYLALPVAAQHPGYRNILAVTDIARFLHPDAFAQ</sequence>
<keyword evidence="2" id="KW-0732">Signal</keyword>
<dbReference type="PROSITE" id="PS51257">
    <property type="entry name" value="PROKAR_LIPOPROTEIN"/>
    <property type="match status" value="1"/>
</dbReference>
<feature type="domain" description="Fe/B12 periplasmic-binding" evidence="3">
    <location>
        <begin position="63"/>
        <end position="344"/>
    </location>
</feature>
<dbReference type="RefSeq" id="WP_185103859.1">
    <property type="nucleotide sequence ID" value="NZ_BAAAXY010000021.1"/>
</dbReference>
<comment type="similarity">
    <text evidence="1">Belongs to the bacterial solute-binding protein 8 family.</text>
</comment>
<gene>
    <name evidence="4" type="ORF">HD593_004235</name>
</gene>
<keyword evidence="5" id="KW-1185">Reference proteome</keyword>
<proteinExistence type="inferred from homology"/>
<evidence type="ECO:0000313" key="4">
    <source>
        <dbReference type="EMBL" id="MBB6549440.1"/>
    </source>
</evidence>
<dbReference type="SUPFAM" id="SSF53807">
    <property type="entry name" value="Helical backbone' metal receptor"/>
    <property type="match status" value="1"/>
</dbReference>
<feature type="signal peptide" evidence="2">
    <location>
        <begin position="1"/>
        <end position="30"/>
    </location>
</feature>
<evidence type="ECO:0000256" key="1">
    <source>
        <dbReference type="ARBA" id="ARBA00008814"/>
    </source>
</evidence>
<dbReference type="AlphaFoldDB" id="A0A7X0NTS1"/>
<dbReference type="InterPro" id="IPR050902">
    <property type="entry name" value="ABC_Transporter_SBP"/>
</dbReference>
<dbReference type="PANTHER" id="PTHR30535">
    <property type="entry name" value="VITAMIN B12-BINDING PROTEIN"/>
    <property type="match status" value="1"/>
</dbReference>
<comment type="caution">
    <text evidence="4">The sequence shown here is derived from an EMBL/GenBank/DDBJ whole genome shotgun (WGS) entry which is preliminary data.</text>
</comment>
<dbReference type="Pfam" id="PF01497">
    <property type="entry name" value="Peripla_BP_2"/>
    <property type="match status" value="1"/>
</dbReference>
<dbReference type="Proteomes" id="UP000565579">
    <property type="component" value="Unassembled WGS sequence"/>
</dbReference>
<dbReference type="Gene3D" id="3.40.50.1980">
    <property type="entry name" value="Nitrogenase molybdenum iron protein domain"/>
    <property type="match status" value="2"/>
</dbReference>
<dbReference type="PANTHER" id="PTHR30535:SF7">
    <property type="entry name" value="IRON(III) DICITRATE-BINDING PROTEIN"/>
    <property type="match status" value="1"/>
</dbReference>
<dbReference type="EMBL" id="JACHMI010000001">
    <property type="protein sequence ID" value="MBB6549440.1"/>
    <property type="molecule type" value="Genomic_DNA"/>
</dbReference>